<gene>
    <name evidence="2" type="ORF">IAD32_04155</name>
</gene>
<dbReference type="Proteomes" id="UP000886787">
    <property type="component" value="Unassembled WGS sequence"/>
</dbReference>
<evidence type="ECO:0000256" key="1">
    <source>
        <dbReference type="SAM" id="SignalP"/>
    </source>
</evidence>
<name>A0A9D0ZH63_9FIRM</name>
<reference evidence="2" key="1">
    <citation type="submission" date="2020-10" db="EMBL/GenBank/DDBJ databases">
        <authorList>
            <person name="Gilroy R."/>
        </authorList>
    </citation>
    <scope>NUCLEOTIDE SEQUENCE</scope>
    <source>
        <strain evidence="2">ChiSjej1B19-3389</strain>
    </source>
</reference>
<reference evidence="2" key="2">
    <citation type="journal article" date="2021" name="PeerJ">
        <title>Extensive microbial diversity within the chicken gut microbiome revealed by metagenomics and culture.</title>
        <authorList>
            <person name="Gilroy R."/>
            <person name="Ravi A."/>
            <person name="Getino M."/>
            <person name="Pursley I."/>
            <person name="Horton D.L."/>
            <person name="Alikhan N.F."/>
            <person name="Baker D."/>
            <person name="Gharbi K."/>
            <person name="Hall N."/>
            <person name="Watson M."/>
            <person name="Adriaenssens E.M."/>
            <person name="Foster-Nyarko E."/>
            <person name="Jarju S."/>
            <person name="Secka A."/>
            <person name="Antonio M."/>
            <person name="Oren A."/>
            <person name="Chaudhuri R.R."/>
            <person name="La Ragione R."/>
            <person name="Hildebrand F."/>
            <person name="Pallen M.J."/>
        </authorList>
    </citation>
    <scope>NUCLEOTIDE SEQUENCE</scope>
    <source>
        <strain evidence="2">ChiSjej1B19-3389</strain>
    </source>
</reference>
<organism evidence="2 3">
    <name type="scientific">Candidatus Scatavimonas merdigallinarum</name>
    <dbReference type="NCBI Taxonomy" id="2840914"/>
    <lineage>
        <taxon>Bacteria</taxon>
        <taxon>Bacillati</taxon>
        <taxon>Bacillota</taxon>
        <taxon>Clostridia</taxon>
        <taxon>Eubacteriales</taxon>
        <taxon>Oscillospiraceae</taxon>
        <taxon>Oscillospiraceae incertae sedis</taxon>
        <taxon>Candidatus Scatavimonas</taxon>
    </lineage>
</organism>
<sequence>MSNKMKKSVSLILAILMIAAMSCIAATSASAVAAGTQIFFDNSATQWEHVYIYGWNYGLAGDFVELQPIEEGSNIYAYTLTYDTEDGENFCLFTSSTDWSGRQTTDIATEEGMNLWTPVASAEGAITGSWSYMTPPAAAPSVTATPSKDFAIEMNVTVNEFNCDGGARYTINGADPIAFDGSATFTIGGEDAEKGTVYTVVVTGYDDDYQAVATSTTTYTKVGMTTINATIDASYTGDVYAYLFGGDRIGAAFYEMQETTAAEASQRTFTLEFEGAAQVIFTTTDSWDTAVKLNGTAEPMVEAGATASFDLVYPAAA</sequence>
<dbReference type="AlphaFoldDB" id="A0A9D0ZH63"/>
<dbReference type="PROSITE" id="PS51257">
    <property type="entry name" value="PROKAR_LIPOPROTEIN"/>
    <property type="match status" value="1"/>
</dbReference>
<keyword evidence="1" id="KW-0732">Signal</keyword>
<protein>
    <submittedName>
        <fullName evidence="2">Uncharacterized protein</fullName>
    </submittedName>
</protein>
<feature type="signal peptide" evidence="1">
    <location>
        <begin position="1"/>
        <end position="25"/>
    </location>
</feature>
<evidence type="ECO:0000313" key="2">
    <source>
        <dbReference type="EMBL" id="HIQ80460.1"/>
    </source>
</evidence>
<comment type="caution">
    <text evidence="2">The sequence shown here is derived from an EMBL/GenBank/DDBJ whole genome shotgun (WGS) entry which is preliminary data.</text>
</comment>
<dbReference type="EMBL" id="DVFW01000021">
    <property type="protein sequence ID" value="HIQ80460.1"/>
    <property type="molecule type" value="Genomic_DNA"/>
</dbReference>
<evidence type="ECO:0000313" key="3">
    <source>
        <dbReference type="Proteomes" id="UP000886787"/>
    </source>
</evidence>
<proteinExistence type="predicted"/>
<feature type="chain" id="PRO_5038984509" evidence="1">
    <location>
        <begin position="26"/>
        <end position="317"/>
    </location>
</feature>
<accession>A0A9D0ZH63</accession>